<evidence type="ECO:0000313" key="2">
    <source>
        <dbReference type="WBParaSite" id="PSAMB.scaffold3247size19098.g20786.t1"/>
    </source>
</evidence>
<dbReference type="Gene3D" id="3.40.1230.10">
    <property type="entry name" value="MTH938-like"/>
    <property type="match status" value="1"/>
</dbReference>
<dbReference type="PANTHER" id="PTHR21192:SF2">
    <property type="entry name" value="NADH DEHYDROGENASE [UBIQUINONE] 1 ALPHA SUBCOMPLEX ASSEMBLY FACTOR 3"/>
    <property type="match status" value="1"/>
</dbReference>
<protein>
    <submittedName>
        <fullName evidence="2">NADH dehydrogenase [ubiquinone] 1 alpha subcomplex assembly factor 3</fullName>
    </submittedName>
</protein>
<sequence>MLCGSRRSLNGSATRLCRAFLRSGGSGRLFSKASGSGERQTGAVMTDSFADDQEQYHLTPMGDSDASQKTTMTSLSAQMTQRKEMCIVGYSMFGFRINDRSFLFGPIAVFPKLALSWRVLTPDDITEESVEFFTMLDPKLDVVVIGVGDRSNLDAVRRRVMPVFSRLRIGTEILPTEDAVPVFNYLNADGRYVAAGLYPPDNFHVSRQNLLTGLNRIEPYDTLPSGMFSISDGQHSDDVTNVISDIWHGEKKSLESLSKTERDAKKRQLAADKEIANRLKDE</sequence>
<dbReference type="Proteomes" id="UP000887566">
    <property type="component" value="Unplaced"/>
</dbReference>
<dbReference type="InterPro" id="IPR036748">
    <property type="entry name" value="MTH938-like_sf"/>
</dbReference>
<dbReference type="SUPFAM" id="SSF64076">
    <property type="entry name" value="MTH938-like"/>
    <property type="match status" value="1"/>
</dbReference>
<dbReference type="GO" id="GO:0032981">
    <property type="term" value="P:mitochondrial respiratory chain complex I assembly"/>
    <property type="evidence" value="ECO:0007669"/>
    <property type="project" value="TreeGrafter"/>
</dbReference>
<dbReference type="WBParaSite" id="PSAMB.scaffold3247size19098.g20786.t1">
    <property type="protein sequence ID" value="PSAMB.scaffold3247size19098.g20786.t1"/>
    <property type="gene ID" value="PSAMB.scaffold3247size19098.g20786"/>
</dbReference>
<dbReference type="PANTHER" id="PTHR21192">
    <property type="entry name" value="NUCLEAR PROTEIN E3-3"/>
    <property type="match status" value="1"/>
</dbReference>
<dbReference type="AlphaFoldDB" id="A0A914W7P6"/>
<evidence type="ECO:0000313" key="1">
    <source>
        <dbReference type="Proteomes" id="UP000887566"/>
    </source>
</evidence>
<proteinExistence type="predicted"/>
<keyword evidence="1" id="KW-1185">Reference proteome</keyword>
<dbReference type="GO" id="GO:0005743">
    <property type="term" value="C:mitochondrial inner membrane"/>
    <property type="evidence" value="ECO:0007669"/>
    <property type="project" value="TreeGrafter"/>
</dbReference>
<dbReference type="InterPro" id="IPR007523">
    <property type="entry name" value="NDUFAF3/AAMDC"/>
</dbReference>
<reference evidence="2" key="1">
    <citation type="submission" date="2022-11" db="UniProtKB">
        <authorList>
            <consortium name="WormBaseParasite"/>
        </authorList>
    </citation>
    <scope>IDENTIFICATION</scope>
</reference>
<accession>A0A914W7P6</accession>
<dbReference type="Pfam" id="PF04430">
    <property type="entry name" value="DUF498"/>
    <property type="match status" value="1"/>
</dbReference>
<name>A0A914W7P6_9BILA</name>
<organism evidence="1 2">
    <name type="scientific">Plectus sambesii</name>
    <dbReference type="NCBI Taxonomy" id="2011161"/>
    <lineage>
        <taxon>Eukaryota</taxon>
        <taxon>Metazoa</taxon>
        <taxon>Ecdysozoa</taxon>
        <taxon>Nematoda</taxon>
        <taxon>Chromadorea</taxon>
        <taxon>Plectida</taxon>
        <taxon>Plectina</taxon>
        <taxon>Plectoidea</taxon>
        <taxon>Plectidae</taxon>
        <taxon>Plectus</taxon>
    </lineage>
</organism>